<feature type="domain" description="ABC transmembrane type-1" evidence="8">
    <location>
        <begin position="124"/>
        <end position="335"/>
    </location>
</feature>
<keyword evidence="5 7" id="KW-1133">Transmembrane helix</keyword>
<comment type="subcellular location">
    <subcellularLocation>
        <location evidence="1 7">Cell membrane</location>
        <topology evidence="1 7">Multi-pass membrane protein</topology>
    </subcellularLocation>
</comment>
<evidence type="ECO:0000256" key="4">
    <source>
        <dbReference type="ARBA" id="ARBA00022692"/>
    </source>
</evidence>
<dbReference type="Gene3D" id="1.10.3720.10">
    <property type="entry name" value="MetI-like"/>
    <property type="match status" value="1"/>
</dbReference>
<dbReference type="GO" id="GO:0005886">
    <property type="term" value="C:plasma membrane"/>
    <property type="evidence" value="ECO:0007669"/>
    <property type="project" value="UniProtKB-SubCell"/>
</dbReference>
<dbReference type="Proteomes" id="UP000008120">
    <property type="component" value="Chromosome"/>
</dbReference>
<dbReference type="SUPFAM" id="SSF161098">
    <property type="entry name" value="MetI-like"/>
    <property type="match status" value="1"/>
</dbReference>
<keyword evidence="6 7" id="KW-0472">Membrane</keyword>
<name>E6N5H2_CALS0</name>
<evidence type="ECO:0000256" key="3">
    <source>
        <dbReference type="ARBA" id="ARBA00022475"/>
    </source>
</evidence>
<gene>
    <name evidence="10" type="ORF">CSUB_C0493</name>
    <name evidence="9" type="ORF">HGMM_F36A12C03</name>
</gene>
<evidence type="ECO:0000256" key="2">
    <source>
        <dbReference type="ARBA" id="ARBA00022448"/>
    </source>
</evidence>
<dbReference type="EMBL" id="AP011839">
    <property type="protein sequence ID" value="BAJ47541.1"/>
    <property type="molecule type" value="Genomic_DNA"/>
</dbReference>
<evidence type="ECO:0000259" key="8">
    <source>
        <dbReference type="PROSITE" id="PS50928"/>
    </source>
</evidence>
<dbReference type="KEGG" id="csu:CSUB_C0493"/>
<keyword evidence="3" id="KW-1003">Cell membrane</keyword>
<feature type="transmembrane region" description="Helical" evidence="7">
    <location>
        <begin position="316"/>
        <end position="342"/>
    </location>
</feature>
<evidence type="ECO:0000313" key="11">
    <source>
        <dbReference type="Proteomes" id="UP000008120"/>
    </source>
</evidence>
<evidence type="ECO:0000256" key="1">
    <source>
        <dbReference type="ARBA" id="ARBA00004651"/>
    </source>
</evidence>
<reference evidence="9 11" key="1">
    <citation type="journal article" date="2005" name="Environ. Microbiol.">
        <title>Genetic and functional properties of uncultivated thermophilic crenarchaeotes from a subsurface gold mine as revealed by analysis of genome fragments.</title>
        <authorList>
            <person name="Nunoura T."/>
            <person name="Hirayama H."/>
            <person name="Takami H."/>
            <person name="Oida H."/>
            <person name="Nishi S."/>
            <person name="Shimamura S."/>
            <person name="Suzuki Y."/>
            <person name="Inagaki F."/>
            <person name="Takai K."/>
            <person name="Nealson K.H."/>
            <person name="Horikoshi K."/>
        </authorList>
    </citation>
    <scope>NUCLEOTIDE SEQUENCE [LARGE SCALE GENOMIC DNA]</scope>
</reference>
<dbReference type="PROSITE" id="PS50928">
    <property type="entry name" value="ABC_TM1"/>
    <property type="match status" value="1"/>
</dbReference>
<dbReference type="BioCyc" id="CCAL311458:G131R-501-MONOMER"/>
<evidence type="ECO:0000313" key="10">
    <source>
        <dbReference type="EMBL" id="BAJ50354.1"/>
    </source>
</evidence>
<evidence type="ECO:0000256" key="5">
    <source>
        <dbReference type="ARBA" id="ARBA00022989"/>
    </source>
</evidence>
<dbReference type="InterPro" id="IPR035906">
    <property type="entry name" value="MetI-like_sf"/>
</dbReference>
<evidence type="ECO:0000256" key="7">
    <source>
        <dbReference type="RuleBase" id="RU363032"/>
    </source>
</evidence>
<dbReference type="PANTHER" id="PTHR30465:SF45">
    <property type="entry name" value="BINDING-PROTEIN-DEPENDENT TRANSPORT SYSTEMS INNER MEMBRANE COMPONENT"/>
    <property type="match status" value="1"/>
</dbReference>
<proteinExistence type="inferred from homology"/>
<dbReference type="InterPro" id="IPR000515">
    <property type="entry name" value="MetI-like"/>
</dbReference>
<sequence>MNLLRSLVTQAVTLVFVLLSVLLMVAVVLGATGVSDKILLAYVNEELRAVRQSLSQRIKDPVELEKALEQVRLELEKSYGLDRPWYERIPSLILRVLTLDLGYSRTITSFDGSRKVADIIMERLPYSLLLVTTAVVISAVAGINFGLRAATRRGSLFDKLVSYTAAASYGLPSWWTGLILLLVFYFYLRLLPPGGIMSTPPPTEPVAKVLDMLWHTVLPLMTLVVVIVGGWAYVTRTIVLNITQEDFVTVAKAKGLPENLLRRRYILRPAAPPIATNIVFAIAGSLGGAILTETVFNWPGMGRLYYDAITAFDEGLVVALTFVYTLIYIAARFIIEVLVAVLDPRVRV</sequence>
<evidence type="ECO:0000256" key="6">
    <source>
        <dbReference type="ARBA" id="ARBA00023136"/>
    </source>
</evidence>
<protein>
    <submittedName>
        <fullName evidence="9">Peptide/nickel ABC transporter permease</fullName>
    </submittedName>
</protein>
<dbReference type="STRING" id="311458.CSUB_C0493"/>
<dbReference type="EMBL" id="BA000048">
    <property type="protein sequence ID" value="BAJ50354.1"/>
    <property type="molecule type" value="Genomic_DNA"/>
</dbReference>
<dbReference type="PANTHER" id="PTHR30465">
    <property type="entry name" value="INNER MEMBRANE ABC TRANSPORTER"/>
    <property type="match status" value="1"/>
</dbReference>
<feature type="transmembrane region" description="Helical" evidence="7">
    <location>
        <begin position="168"/>
        <end position="188"/>
    </location>
</feature>
<feature type="transmembrane region" description="Helical" evidence="7">
    <location>
        <begin position="126"/>
        <end position="147"/>
    </location>
</feature>
<comment type="similarity">
    <text evidence="7">Belongs to the binding-protein-dependent transport system permease family.</text>
</comment>
<feature type="transmembrane region" description="Helical" evidence="7">
    <location>
        <begin position="212"/>
        <end position="234"/>
    </location>
</feature>
<evidence type="ECO:0000313" key="9">
    <source>
        <dbReference type="EMBL" id="BAJ47541.1"/>
    </source>
</evidence>
<dbReference type="AlphaFoldDB" id="E6N5H2"/>
<dbReference type="GO" id="GO:0055085">
    <property type="term" value="P:transmembrane transport"/>
    <property type="evidence" value="ECO:0007669"/>
    <property type="project" value="InterPro"/>
</dbReference>
<organism evidence="9 11">
    <name type="scientific">Caldiarchaeum subterraneum</name>
    <dbReference type="NCBI Taxonomy" id="311458"/>
    <lineage>
        <taxon>Archaea</taxon>
        <taxon>Nitrososphaerota</taxon>
        <taxon>Candidatus Caldarchaeales</taxon>
        <taxon>Candidatus Caldarchaeaceae</taxon>
        <taxon>Candidatus Caldarchaeum</taxon>
    </lineage>
</organism>
<dbReference type="CDD" id="cd06261">
    <property type="entry name" value="TM_PBP2"/>
    <property type="match status" value="1"/>
</dbReference>
<dbReference type="Pfam" id="PF00528">
    <property type="entry name" value="BPD_transp_1"/>
    <property type="match status" value="1"/>
</dbReference>
<feature type="transmembrane region" description="Helical" evidence="7">
    <location>
        <begin position="274"/>
        <end position="296"/>
    </location>
</feature>
<keyword evidence="2 7" id="KW-0813">Transport</keyword>
<keyword evidence="4 7" id="KW-0812">Transmembrane</keyword>
<accession>E6N5H2</accession>
<reference evidence="9 11" key="2">
    <citation type="journal article" date="2011" name="Nucleic Acids Res.">
        <title>Insights into the evolution of Archaea and eukaryotic protein modifier systems revealed by the genome of a novel archaeal group.</title>
        <authorList>
            <person name="Nunoura T."/>
            <person name="Takaki Y."/>
            <person name="Kakuta J."/>
            <person name="Nishi S."/>
            <person name="Sugahara J."/>
            <person name="Kazama H."/>
            <person name="Chee G."/>
            <person name="Hattori M."/>
            <person name="Kanai A."/>
            <person name="Atomi H."/>
            <person name="Takai K."/>
            <person name="Takami H."/>
        </authorList>
    </citation>
    <scope>NUCLEOTIDE SEQUENCE [LARGE SCALE GENOMIC DNA]</scope>
</reference>